<comment type="catalytic activity">
    <reaction evidence="12 14">
        <text>an alpha-D-Man-(1-&gt;2)-alpha-D-Man-(1-&gt;2)-alpha-D-Man-(1-&gt;3)-[alpha-D-Man-(1-&gt;6)]-beta-D-Man-(1-&gt;4)-beta-D-GlcNAc-(1-&gt;4)-alpha-D-GlcNAc-diphospho-di-trans,poly-cis-dolichol + a di-trans,poly-cis-dolichyl beta-D-mannosyl phosphate = an alpha-D-Man-(1-&gt;2)-alpha-D-Man-(1-&gt;2)-alpha-D-Man-(1-&gt;3)-[alpha-D-Man-(1-&gt;3)-alpha-D-Man-(1-&gt;6)]-beta-D-Man-(1-&gt;4)-beta-D-GlcNAc-(1-&gt;4)-alpha-D-GlcNAc-diphospho-di-trans,poly-cis-dolichol + a di-trans,poly-cis-dolichyl phosphate + H(+)</text>
        <dbReference type="Rhea" id="RHEA:29527"/>
        <dbReference type="Rhea" id="RHEA-COMP:19498"/>
        <dbReference type="Rhea" id="RHEA-COMP:19501"/>
        <dbReference type="Rhea" id="RHEA-COMP:19516"/>
        <dbReference type="Rhea" id="RHEA-COMP:19517"/>
        <dbReference type="ChEBI" id="CHEBI:15378"/>
        <dbReference type="ChEBI" id="CHEBI:57683"/>
        <dbReference type="ChEBI" id="CHEBI:58211"/>
        <dbReference type="ChEBI" id="CHEBI:132515"/>
        <dbReference type="ChEBI" id="CHEBI:132516"/>
        <dbReference type="EC" id="2.4.1.258"/>
    </reaction>
    <physiologicalReaction direction="left-to-right" evidence="12 14">
        <dbReference type="Rhea" id="RHEA:29528"/>
    </physiologicalReaction>
</comment>
<accession>A0A8H7ZPS1</accession>
<reference evidence="16 17" key="1">
    <citation type="journal article" name="Sci. Rep.">
        <title>Genome-scale phylogenetic analyses confirm Olpidium as the closest living zoosporic fungus to the non-flagellated, terrestrial fungi.</title>
        <authorList>
            <person name="Chang Y."/>
            <person name="Rochon D."/>
            <person name="Sekimoto S."/>
            <person name="Wang Y."/>
            <person name="Chovatia M."/>
            <person name="Sandor L."/>
            <person name="Salamov A."/>
            <person name="Grigoriev I.V."/>
            <person name="Stajich J.E."/>
            <person name="Spatafora J.W."/>
        </authorList>
    </citation>
    <scope>NUCLEOTIDE SEQUENCE [LARGE SCALE GENOMIC DNA]</scope>
    <source>
        <strain evidence="16">S191</strain>
    </source>
</reference>
<evidence type="ECO:0000256" key="2">
    <source>
        <dbReference type="ARBA" id="ARBA00004922"/>
    </source>
</evidence>
<evidence type="ECO:0000256" key="3">
    <source>
        <dbReference type="ARBA" id="ARBA00011964"/>
    </source>
</evidence>
<evidence type="ECO:0000256" key="12">
    <source>
        <dbReference type="ARBA" id="ARBA00049506"/>
    </source>
</evidence>
<evidence type="ECO:0000256" key="4">
    <source>
        <dbReference type="ARBA" id="ARBA00015561"/>
    </source>
</evidence>
<dbReference type="GO" id="GO:0052925">
    <property type="term" value="F:dol-P-Man:Man(5)GlcNAc(2)-PP-Dol alpha-1,3-mannosyltransferase activity"/>
    <property type="evidence" value="ECO:0007669"/>
    <property type="project" value="UniProtKB-EC"/>
</dbReference>
<name>A0A8H7ZPS1_9FUNG</name>
<comment type="similarity">
    <text evidence="13">Belongs to the glycosyltransferase ALG3 family.</text>
</comment>
<keyword evidence="5 14" id="KW-0328">Glycosyltransferase</keyword>
<keyword evidence="9 14" id="KW-1133">Transmembrane helix</keyword>
<dbReference type="Pfam" id="PF05208">
    <property type="entry name" value="ALG3"/>
    <property type="match status" value="2"/>
</dbReference>
<keyword evidence="10 14" id="KW-0472">Membrane</keyword>
<evidence type="ECO:0000256" key="14">
    <source>
        <dbReference type="RuleBase" id="RU364047"/>
    </source>
</evidence>
<dbReference type="AlphaFoldDB" id="A0A8H7ZPS1"/>
<evidence type="ECO:0000256" key="1">
    <source>
        <dbReference type="ARBA" id="ARBA00004477"/>
    </source>
</evidence>
<comment type="caution">
    <text evidence="16">The sequence shown here is derived from an EMBL/GenBank/DDBJ whole genome shotgun (WGS) entry which is preliminary data.</text>
</comment>
<keyword evidence="17" id="KW-1185">Reference proteome</keyword>
<feature type="compositionally biased region" description="Basic and acidic residues" evidence="15">
    <location>
        <begin position="87"/>
        <end position="101"/>
    </location>
</feature>
<dbReference type="PANTHER" id="PTHR12646:SF0">
    <property type="entry name" value="DOL-P-MAN:MAN(5)GLCNAC(2)-PP-DOL ALPHA-1,3-MANNOSYLTRANSFERASE"/>
    <property type="match status" value="1"/>
</dbReference>
<comment type="caution">
    <text evidence="14">Lacks conserved residue(s) required for the propagation of feature annotation.</text>
</comment>
<organism evidence="16 17">
    <name type="scientific">Olpidium bornovanus</name>
    <dbReference type="NCBI Taxonomy" id="278681"/>
    <lineage>
        <taxon>Eukaryota</taxon>
        <taxon>Fungi</taxon>
        <taxon>Fungi incertae sedis</taxon>
        <taxon>Olpidiomycota</taxon>
        <taxon>Olpidiomycotina</taxon>
        <taxon>Olpidiomycetes</taxon>
        <taxon>Olpidiales</taxon>
        <taxon>Olpidiaceae</taxon>
        <taxon>Olpidium</taxon>
    </lineage>
</organism>
<evidence type="ECO:0000313" key="16">
    <source>
        <dbReference type="EMBL" id="KAG5456857.1"/>
    </source>
</evidence>
<feature type="transmembrane region" description="Helical" evidence="14">
    <location>
        <begin position="17"/>
        <end position="37"/>
    </location>
</feature>
<feature type="region of interest" description="Disordered" evidence="15">
    <location>
        <begin position="86"/>
        <end position="109"/>
    </location>
</feature>
<evidence type="ECO:0000256" key="8">
    <source>
        <dbReference type="ARBA" id="ARBA00022824"/>
    </source>
</evidence>
<feature type="region of interest" description="Disordered" evidence="15">
    <location>
        <begin position="149"/>
        <end position="173"/>
    </location>
</feature>
<evidence type="ECO:0000256" key="15">
    <source>
        <dbReference type="SAM" id="MobiDB-lite"/>
    </source>
</evidence>
<comment type="subcellular location">
    <subcellularLocation>
        <location evidence="1 14">Endoplasmic reticulum membrane</location>
        <topology evidence="1 14">Multi-pass membrane protein</topology>
    </subcellularLocation>
</comment>
<protein>
    <recommendedName>
        <fullName evidence="4 14">Dol-P-Man:Man(5)GlcNAc(2)-PP-Dol alpha-1,3-mannosyltransferase</fullName>
        <ecNumber evidence="3 14">2.4.1.258</ecNumber>
    </recommendedName>
    <alternativeName>
        <fullName evidence="14">Dol-P-Man-dependent alpha(1-3)-mannosyltransferase</fullName>
    </alternativeName>
</protein>
<dbReference type="GO" id="GO:0005789">
    <property type="term" value="C:endoplasmic reticulum membrane"/>
    <property type="evidence" value="ECO:0007669"/>
    <property type="project" value="UniProtKB-SubCell"/>
</dbReference>
<dbReference type="PANTHER" id="PTHR12646">
    <property type="entry name" value="NOT56 - RELATED"/>
    <property type="match status" value="1"/>
</dbReference>
<evidence type="ECO:0000256" key="9">
    <source>
        <dbReference type="ARBA" id="ARBA00022989"/>
    </source>
</evidence>
<evidence type="ECO:0000256" key="7">
    <source>
        <dbReference type="ARBA" id="ARBA00022692"/>
    </source>
</evidence>
<sequence>MDSALPLLRNVLCGRRYFAVIAAALVLLDCALTFLIIEKVPYTEIDWVAYMQEVEGYQSGKRDYAELRGDTGPLIPGRVCVRFLRSSRPDGRRPGPAERAVRVRGPPRRHARGRFPDILRVRKGTATFFFFLSPAKRVCAAGTTGALPQASGRSGLKKGSERPGWKTGSAVCPRLGDPVKAAPLDIRPASLQRPGGDAASVRLHSRVEPWQMGTRERTVQPGAFNQNEHTAFLSGLWTAPLQSDWPAADRAELGGHPNGAGLPFLLGNPWSYVQRSFQFSRVFDYTWTVNWRFLSEDVFLSKTLARLLLACHVLSLVTFLFGRWCRTEKGVFTVLRQGFRFSSPHKITARRELRLCGVAGGGLVVF</sequence>
<dbReference type="Proteomes" id="UP000673691">
    <property type="component" value="Unassembled WGS sequence"/>
</dbReference>
<dbReference type="UniPathway" id="UPA00378"/>
<dbReference type="OrthoDB" id="20028at2759"/>
<proteinExistence type="inferred from homology"/>
<dbReference type="EMBL" id="JAEFCI010011043">
    <property type="protein sequence ID" value="KAG5456857.1"/>
    <property type="molecule type" value="Genomic_DNA"/>
</dbReference>
<evidence type="ECO:0000256" key="13">
    <source>
        <dbReference type="ARBA" id="ARBA00093457"/>
    </source>
</evidence>
<gene>
    <name evidence="16" type="ORF">BJ554DRAFT_3281</name>
</gene>
<keyword evidence="6 14" id="KW-0808">Transferase</keyword>
<evidence type="ECO:0000313" key="17">
    <source>
        <dbReference type="Proteomes" id="UP000673691"/>
    </source>
</evidence>
<comment type="pathway">
    <text evidence="2 14">Protein modification; protein glycosylation.</text>
</comment>
<keyword evidence="7 14" id="KW-0812">Transmembrane</keyword>
<evidence type="ECO:0000256" key="11">
    <source>
        <dbReference type="ARBA" id="ARBA00044743"/>
    </source>
</evidence>
<evidence type="ECO:0000256" key="10">
    <source>
        <dbReference type="ARBA" id="ARBA00023136"/>
    </source>
</evidence>
<keyword evidence="8 14" id="KW-0256">Endoplasmic reticulum</keyword>
<dbReference type="EC" id="2.4.1.258" evidence="3 14"/>
<evidence type="ECO:0000256" key="5">
    <source>
        <dbReference type="ARBA" id="ARBA00022676"/>
    </source>
</evidence>
<comment type="function">
    <text evidence="11 14">Dol-P-Man:Man(5)GlcNAc(2)-PP-Dol alpha-1,3-mannosyltransferase that operates in the biosynthetic pathway of dolichol-linked oligosaccharides, the glycan precursors employed in protein asparagine (N)-glycosylation. The assembly of dolichol-linked oligosaccharides begins on the cytosolic side of the endoplasmic reticulum membrane and finishes in its lumen. The sequential addition of sugars to dolichol pyrophosphate produces dolichol-linked oligosaccharides containing fourteen sugars, including two GlcNAcs, nine mannoses and three glucoses. Once assembled, the oligosaccharide is transferred from the lipid to nascent proteins by oligosaccharyltransferases. In the lumen of the endoplasmic reticulum, adds the first dolichyl beta-D-mannosyl phosphate derived mannose in an alpha-1,3 linkage to Man(5)GlcNAc(2)-PP-dolichol to produce Man(6)GlcNAc(2)-PP-dolichol.</text>
</comment>
<dbReference type="InterPro" id="IPR007873">
    <property type="entry name" value="Glycosyltransferase_ALG3"/>
</dbReference>
<evidence type="ECO:0000256" key="6">
    <source>
        <dbReference type="ARBA" id="ARBA00022679"/>
    </source>
</evidence>